<reference evidence="2" key="2">
    <citation type="submission" date="2023-01" db="EMBL/GenBank/DDBJ databases">
        <title>Draft genome sequence of Maritalea porphyrae strain NBRC 107169.</title>
        <authorList>
            <person name="Sun Q."/>
            <person name="Mori K."/>
        </authorList>
    </citation>
    <scope>NUCLEOTIDE SEQUENCE</scope>
    <source>
        <strain evidence="2">NBRC 107169</strain>
    </source>
</reference>
<reference evidence="2" key="1">
    <citation type="journal article" date="2014" name="Int. J. Syst. Evol. Microbiol.">
        <title>Complete genome of a new Firmicutes species belonging to the dominant human colonic microbiota ('Ruminococcus bicirculans') reveals two chromosomes and a selective capacity to utilize plant glucans.</title>
        <authorList>
            <consortium name="NISC Comparative Sequencing Program"/>
            <person name="Wegmann U."/>
            <person name="Louis P."/>
            <person name="Goesmann A."/>
            <person name="Henrissat B."/>
            <person name="Duncan S.H."/>
            <person name="Flint H.J."/>
        </authorList>
    </citation>
    <scope>NUCLEOTIDE SEQUENCE</scope>
    <source>
        <strain evidence="2">NBRC 107169</strain>
    </source>
</reference>
<name>A0ABQ5UT63_9HYPH</name>
<comment type="caution">
    <text evidence="2">The sequence shown here is derived from an EMBL/GenBank/DDBJ whole genome shotgun (WGS) entry which is preliminary data.</text>
</comment>
<gene>
    <name evidence="2" type="ORF">GCM10007879_17980</name>
</gene>
<proteinExistence type="predicted"/>
<dbReference type="Proteomes" id="UP001161405">
    <property type="component" value="Unassembled WGS sequence"/>
</dbReference>
<dbReference type="EMBL" id="BSNI01000002">
    <property type="protein sequence ID" value="GLQ17549.1"/>
    <property type="molecule type" value="Genomic_DNA"/>
</dbReference>
<dbReference type="Gene3D" id="1.10.10.60">
    <property type="entry name" value="Homeodomain-like"/>
    <property type="match status" value="1"/>
</dbReference>
<evidence type="ECO:0000313" key="2">
    <source>
        <dbReference type="EMBL" id="GLQ17549.1"/>
    </source>
</evidence>
<evidence type="ECO:0000313" key="3">
    <source>
        <dbReference type="Proteomes" id="UP001161405"/>
    </source>
</evidence>
<protein>
    <submittedName>
        <fullName evidence="2">GcrA cell cycle regulator</fullName>
    </submittedName>
</protein>
<keyword evidence="3" id="KW-1185">Reference proteome</keyword>
<organism evidence="2 3">
    <name type="scientific">Maritalea porphyrae</name>
    <dbReference type="NCBI Taxonomy" id="880732"/>
    <lineage>
        <taxon>Bacteria</taxon>
        <taxon>Pseudomonadati</taxon>
        <taxon>Pseudomonadota</taxon>
        <taxon>Alphaproteobacteria</taxon>
        <taxon>Hyphomicrobiales</taxon>
        <taxon>Devosiaceae</taxon>
        <taxon>Maritalea</taxon>
    </lineage>
</organism>
<accession>A0ABQ5UT63</accession>
<feature type="compositionally biased region" description="Low complexity" evidence="1">
    <location>
        <begin position="100"/>
        <end position="125"/>
    </location>
</feature>
<feature type="region of interest" description="Disordered" evidence="1">
    <location>
        <begin position="83"/>
        <end position="133"/>
    </location>
</feature>
<dbReference type="Pfam" id="PF07750">
    <property type="entry name" value="GcrA"/>
    <property type="match status" value="1"/>
</dbReference>
<sequence length="223" mass="24377">MSCGGPTLNTMDGMFAKISFFGGISDSIWPYLRRIFMAWTDERVATLKKLWMEGLSASQIAGELGEGVTRNAVIGKVHRLKLSGRAKPAPSAPRARKPRSTSASPSTPRRPASTGGSVSGNTSSTPRRRQTVHAPVSGANALQMNTEVDANVALATAQEAEIFIPVEERISLLQLSETTCKWPIGDPLNDDFHFCGRNSDEGKPYCEFHSKRAYHTLDRRKKS</sequence>
<evidence type="ECO:0000256" key="1">
    <source>
        <dbReference type="SAM" id="MobiDB-lite"/>
    </source>
</evidence>
<dbReference type="InterPro" id="IPR011681">
    <property type="entry name" value="GcrA"/>
</dbReference>